<organism evidence="1 2">
    <name type="scientific">Ilex paraguariensis</name>
    <name type="common">yerba mate</name>
    <dbReference type="NCBI Taxonomy" id="185542"/>
    <lineage>
        <taxon>Eukaryota</taxon>
        <taxon>Viridiplantae</taxon>
        <taxon>Streptophyta</taxon>
        <taxon>Embryophyta</taxon>
        <taxon>Tracheophyta</taxon>
        <taxon>Spermatophyta</taxon>
        <taxon>Magnoliopsida</taxon>
        <taxon>eudicotyledons</taxon>
        <taxon>Gunneridae</taxon>
        <taxon>Pentapetalae</taxon>
        <taxon>asterids</taxon>
        <taxon>campanulids</taxon>
        <taxon>Aquifoliales</taxon>
        <taxon>Aquifoliaceae</taxon>
        <taxon>Ilex</taxon>
    </lineage>
</organism>
<protein>
    <submittedName>
        <fullName evidence="1">Uncharacterized protein</fullName>
    </submittedName>
</protein>
<dbReference type="AlphaFoldDB" id="A0ABC8SKA9"/>
<comment type="caution">
    <text evidence="1">The sequence shown here is derived from an EMBL/GenBank/DDBJ whole genome shotgun (WGS) entry which is preliminary data.</text>
</comment>
<dbReference type="Proteomes" id="UP001642360">
    <property type="component" value="Unassembled WGS sequence"/>
</dbReference>
<name>A0ABC8SKA9_9AQUA</name>
<evidence type="ECO:0000313" key="2">
    <source>
        <dbReference type="Proteomes" id="UP001642360"/>
    </source>
</evidence>
<reference evidence="1 2" key="1">
    <citation type="submission" date="2024-02" db="EMBL/GenBank/DDBJ databases">
        <authorList>
            <person name="Vignale AGUSTIN F."/>
            <person name="Sosa J E."/>
            <person name="Modenutti C."/>
        </authorList>
    </citation>
    <scope>NUCLEOTIDE SEQUENCE [LARGE SCALE GENOMIC DNA]</scope>
</reference>
<evidence type="ECO:0000313" key="1">
    <source>
        <dbReference type="EMBL" id="CAK9157623.1"/>
    </source>
</evidence>
<proteinExistence type="predicted"/>
<dbReference type="EMBL" id="CAUOFW020003036">
    <property type="protein sequence ID" value="CAK9157623.1"/>
    <property type="molecule type" value="Genomic_DNA"/>
</dbReference>
<gene>
    <name evidence="1" type="ORF">ILEXP_LOCUS26183</name>
</gene>
<sequence>MHCHAYLLGTELTTPNTSRTRWCRNTATTPWDRDLEPGICDKGVVTTGNITAAAGPATGWNAAKARDGGTGSPIGAGDGIVCEWIER</sequence>
<keyword evidence="2" id="KW-1185">Reference proteome</keyword>
<accession>A0ABC8SKA9</accession>